<keyword evidence="4 7" id="KW-1133">Transmembrane helix</keyword>
<comment type="caution">
    <text evidence="8">The sequence shown here is derived from an EMBL/GenBank/DDBJ whole genome shotgun (WGS) entry which is preliminary data.</text>
</comment>
<evidence type="ECO:0000256" key="2">
    <source>
        <dbReference type="ARBA" id="ARBA00010532"/>
    </source>
</evidence>
<keyword evidence="5 7" id="KW-0472">Membrane</keyword>
<dbReference type="Pfam" id="PF01130">
    <property type="entry name" value="CD36"/>
    <property type="match status" value="1"/>
</dbReference>
<comment type="similarity">
    <text evidence="2">Belongs to the CD36 family.</text>
</comment>
<organism evidence="8 9">
    <name type="scientific">Aureococcus anophagefferens</name>
    <name type="common">Harmful bloom alga</name>
    <dbReference type="NCBI Taxonomy" id="44056"/>
    <lineage>
        <taxon>Eukaryota</taxon>
        <taxon>Sar</taxon>
        <taxon>Stramenopiles</taxon>
        <taxon>Ochrophyta</taxon>
        <taxon>Pelagophyceae</taxon>
        <taxon>Pelagomonadales</taxon>
        <taxon>Pelagomonadaceae</taxon>
        <taxon>Aureococcus</taxon>
    </lineage>
</organism>
<gene>
    <name evidence="8" type="ORF">SO694_00005532</name>
</gene>
<name>A0ABR1G9E4_AURAN</name>
<feature type="transmembrane region" description="Helical" evidence="7">
    <location>
        <begin position="788"/>
        <end position="812"/>
    </location>
</feature>
<accession>A0ABR1G9E4</accession>
<sequence length="850" mass="91337">MARRFWAPLTAAGSVLCIAGCGLVPLVTYLRNEGVRSALVVDSYDAWADKHTGIDHPYDVKLWNVTNLLDVLEAGAKPRFDEVSFRLTYVEECYDLEWVDDRASYTYGSWWNYYPADDGEAARLNASEFVQINPVYLGAIADFGGSEAALFTGLGYVVLANVVALLEGFVDGVRYYSVPTYLANVRDTLLSGYSAYFPDAAAVAAQWGDFAVVGASLSTLDASLTTFDVGAVGNGTYVALWNEATPYSLLTAAGYEVWLGALGGDADAYGAVAAAFGTGDAAAVLAWLGALIDESNPYYLGAVAAALPAGTAAASWEDLRDLQFANGTLTAALYGVGSVLSLRLADAVVVAPELGAYAAAVGAPVALDTAEANAFLRVYANATLSLGLATGLYAASLGDYSVFADPTYVATGLTASNADLYAAYLFSYLPESFFLKGAVVGYERDWTTALADPAGLLPGSLALRSDGTGRYNSGLFTRRTAREILFGYDDVIFSLVPPELSTRPLAYNGVMGKQYDDIEAQEAAGAPLTYGLKTGKDHLDDVGQYTLWRGITEVEDRSDIPNKDGSSYTCATYASQGYESCAVWLDAVTMAGLSTSQVGPFRHQNRKAIEIWSTEVFRPLTLVHDKEVTIHKVKAGKYVFEDDQFYSGDCAYDPCDESNADYRMAGPAYVAPMATTQGGAPAAVSFPALGKVEARFREDLFDGLPDYSKRSHGSYVAVEPITGVFIEGHKRVQYNWNLDAAIQSAALWANVFAREPAYAWPHLWIDDGDEITADQAKRFVRKVYAPVMVAWAFAIIAGCLGLLALMGACWAYHVDEHLLPTKPYFATPNEEGRLDAELASFEPRPSGSSL</sequence>
<proteinExistence type="inferred from homology"/>
<dbReference type="Proteomes" id="UP001363151">
    <property type="component" value="Unassembled WGS sequence"/>
</dbReference>
<evidence type="ECO:0000256" key="6">
    <source>
        <dbReference type="ARBA" id="ARBA00023180"/>
    </source>
</evidence>
<dbReference type="EMBL" id="JBBJCI010000039">
    <property type="protein sequence ID" value="KAK7249942.1"/>
    <property type="molecule type" value="Genomic_DNA"/>
</dbReference>
<protein>
    <submittedName>
        <fullName evidence="8">CD36-like protein</fullName>
    </submittedName>
</protein>
<keyword evidence="3 7" id="KW-0812">Transmembrane</keyword>
<evidence type="ECO:0000256" key="3">
    <source>
        <dbReference type="ARBA" id="ARBA00022692"/>
    </source>
</evidence>
<keyword evidence="6" id="KW-0325">Glycoprotein</keyword>
<comment type="subcellular location">
    <subcellularLocation>
        <location evidence="1">Membrane</location>
    </subcellularLocation>
</comment>
<keyword evidence="9" id="KW-1185">Reference proteome</keyword>
<dbReference type="PANTHER" id="PTHR11923">
    <property type="entry name" value="SCAVENGER RECEPTOR CLASS B TYPE-1 SR-B1"/>
    <property type="match status" value="1"/>
</dbReference>
<dbReference type="InterPro" id="IPR002159">
    <property type="entry name" value="CD36_fam"/>
</dbReference>
<evidence type="ECO:0000313" key="9">
    <source>
        <dbReference type="Proteomes" id="UP001363151"/>
    </source>
</evidence>
<evidence type="ECO:0000256" key="1">
    <source>
        <dbReference type="ARBA" id="ARBA00004370"/>
    </source>
</evidence>
<evidence type="ECO:0000256" key="5">
    <source>
        <dbReference type="ARBA" id="ARBA00023136"/>
    </source>
</evidence>
<evidence type="ECO:0000313" key="8">
    <source>
        <dbReference type="EMBL" id="KAK7249942.1"/>
    </source>
</evidence>
<evidence type="ECO:0000256" key="7">
    <source>
        <dbReference type="SAM" id="Phobius"/>
    </source>
</evidence>
<dbReference type="PANTHER" id="PTHR11923:SF51">
    <property type="entry name" value="LYSOSOME MEMBRANE PROTEIN 2"/>
    <property type="match status" value="1"/>
</dbReference>
<reference evidence="8 9" key="1">
    <citation type="submission" date="2024-03" db="EMBL/GenBank/DDBJ databases">
        <title>Aureococcus anophagefferens CCMP1851 and Kratosvirus quantuckense: Draft genome of a second virus-susceptible host strain in the model system.</title>
        <authorList>
            <person name="Chase E."/>
            <person name="Truchon A.R."/>
            <person name="Schepens W."/>
            <person name="Wilhelm S.W."/>
        </authorList>
    </citation>
    <scope>NUCLEOTIDE SEQUENCE [LARGE SCALE GENOMIC DNA]</scope>
    <source>
        <strain evidence="8 9">CCMP1851</strain>
    </source>
</reference>
<evidence type="ECO:0000256" key="4">
    <source>
        <dbReference type="ARBA" id="ARBA00022989"/>
    </source>
</evidence>